<evidence type="ECO:0008006" key="3">
    <source>
        <dbReference type="Google" id="ProtNLM"/>
    </source>
</evidence>
<evidence type="ECO:0000313" key="1">
    <source>
        <dbReference type="EMBL" id="QVI19079.1"/>
    </source>
</evidence>
<accession>A0ABX8CHT3</accession>
<organism evidence="1 2">
    <name type="scientific">Nocardia tengchongensis</name>
    <dbReference type="NCBI Taxonomy" id="2055889"/>
    <lineage>
        <taxon>Bacteria</taxon>
        <taxon>Bacillati</taxon>
        <taxon>Actinomycetota</taxon>
        <taxon>Actinomycetes</taxon>
        <taxon>Mycobacteriales</taxon>
        <taxon>Nocardiaceae</taxon>
        <taxon>Nocardia</taxon>
    </lineage>
</organism>
<evidence type="ECO:0000313" key="2">
    <source>
        <dbReference type="Proteomes" id="UP000683310"/>
    </source>
</evidence>
<name>A0ABX8CHT3_9NOCA</name>
<dbReference type="InterPro" id="IPR046268">
    <property type="entry name" value="DUF6301"/>
</dbReference>
<sequence length="342" mass="38099">MHADIEGAVRIARLAADFEWTWTVENIERFCRIAGWQQPVSDEFGFGAEILTDLRVSRPAAYAAYDSDFYQLTGLPEGEVPYIVVALSDAIPGDSPEIYEPLVDSFSEITDRLVPAFGQPFRLHGDRPRIVWDLPGLVTLVLELAFDRQKIGLKIANTWYHNDALRSEGAKDDYDYDYDDEDDDDEPELFPMADTWPSSMEPSECSAELAFGLARLPRDGVIQLSVDGEFVGLFAMGLFEVWCVISAGGGQRQGAQSPEELRLGLIDRGWSVPNPEAMSLWQRTIRWPAAYAEFRAFAEDFLSELVTLHPTAHPSDVGWYASIDPGTVGSVAWGTLRHSTGI</sequence>
<dbReference type="EMBL" id="CP074371">
    <property type="protein sequence ID" value="QVI19079.1"/>
    <property type="molecule type" value="Genomic_DNA"/>
</dbReference>
<dbReference type="Pfam" id="PF19818">
    <property type="entry name" value="DUF6301"/>
    <property type="match status" value="1"/>
</dbReference>
<reference evidence="1 2" key="1">
    <citation type="submission" date="2021-04" db="EMBL/GenBank/DDBJ databases">
        <title>Nocardia tengchongensis.</title>
        <authorList>
            <person name="Zhuang k."/>
            <person name="Ran Y."/>
            <person name="Li W."/>
        </authorList>
    </citation>
    <scope>NUCLEOTIDE SEQUENCE [LARGE SCALE GENOMIC DNA]</scope>
    <source>
        <strain evidence="1 2">CFH S0057</strain>
    </source>
</reference>
<keyword evidence="2" id="KW-1185">Reference proteome</keyword>
<protein>
    <recommendedName>
        <fullName evidence="3">SUKH-4 immunity protein of toxin-antitoxin system</fullName>
    </recommendedName>
</protein>
<dbReference type="Proteomes" id="UP000683310">
    <property type="component" value="Chromosome"/>
</dbReference>
<gene>
    <name evidence="1" type="ORF">KHQ06_21705</name>
</gene>
<proteinExistence type="predicted"/>